<evidence type="ECO:0000256" key="1">
    <source>
        <dbReference type="ARBA" id="ARBA00022527"/>
    </source>
</evidence>
<keyword evidence="2" id="KW-0808">Transferase</keyword>
<dbReference type="SUPFAM" id="SSF56112">
    <property type="entry name" value="Protein kinase-like (PK-like)"/>
    <property type="match status" value="1"/>
</dbReference>
<dbReference type="InterPro" id="IPR011009">
    <property type="entry name" value="Kinase-like_dom_sf"/>
</dbReference>
<keyword evidence="5" id="KW-0067">ATP-binding</keyword>
<sequence>MLGRQNMTYSWNAKIQKDDYLSSLATKDLLNNSVFKIAKNNKLAVPNKLPSVKKTYFDPLKLYSNFMFLGVRGQEEYGCVEEHTQCLYDKTQKNYGMKETIYSLPGQKKSDSENSNAPVIDDFNIIKKINLKKCNKYLFEKEVNLFRRIKSPFIAKLKRAFMDGDDEKNIYKDPIVMIIELLEKSKIVKKGFMLRDFWLGHDGYLLLTDIDIGFLDDSEGKALMEPYTAPELLEKGDKHKDHKTANWWVLGAITYQLLTGKVPEIGNDNSLDFTGAKVSDNAKQFVTNLLHLDPTKRFGKDGIRSVKNHAFFGKKFDWQSIYKKTITPPVVPKFDKTARFVCYKNPKNPENFYTSKELQEKCKLHGKEDSSELQNFDSKHQGEILEEPKKENNLEENFQVDEEAKEESENIINDTLNE</sequence>
<dbReference type="InterPro" id="IPR000961">
    <property type="entry name" value="AGC-kinase_C"/>
</dbReference>
<accession>A0A915DL81</accession>
<dbReference type="WBParaSite" id="jg20756">
    <property type="protein sequence ID" value="jg20756"/>
    <property type="gene ID" value="jg20756"/>
</dbReference>
<evidence type="ECO:0000256" key="6">
    <source>
        <dbReference type="SAM" id="MobiDB-lite"/>
    </source>
</evidence>
<keyword evidence="9" id="KW-1185">Reference proteome</keyword>
<evidence type="ECO:0000313" key="10">
    <source>
        <dbReference type="WBParaSite" id="jg20756"/>
    </source>
</evidence>
<dbReference type="Gene3D" id="1.10.510.10">
    <property type="entry name" value="Transferase(Phosphotransferase) domain 1"/>
    <property type="match status" value="1"/>
</dbReference>
<dbReference type="Pfam" id="PF00069">
    <property type="entry name" value="Pkinase"/>
    <property type="match status" value="1"/>
</dbReference>
<feature type="compositionally biased region" description="Basic and acidic residues" evidence="6">
    <location>
        <begin position="377"/>
        <end position="393"/>
    </location>
</feature>
<dbReference type="InterPro" id="IPR000719">
    <property type="entry name" value="Prot_kinase_dom"/>
</dbReference>
<dbReference type="SMART" id="SM00220">
    <property type="entry name" value="S_TKc"/>
    <property type="match status" value="1"/>
</dbReference>
<evidence type="ECO:0000256" key="4">
    <source>
        <dbReference type="ARBA" id="ARBA00022777"/>
    </source>
</evidence>
<organism evidence="9 10">
    <name type="scientific">Ditylenchus dipsaci</name>
    <dbReference type="NCBI Taxonomy" id="166011"/>
    <lineage>
        <taxon>Eukaryota</taxon>
        <taxon>Metazoa</taxon>
        <taxon>Ecdysozoa</taxon>
        <taxon>Nematoda</taxon>
        <taxon>Chromadorea</taxon>
        <taxon>Rhabditida</taxon>
        <taxon>Tylenchina</taxon>
        <taxon>Tylenchomorpha</taxon>
        <taxon>Sphaerularioidea</taxon>
        <taxon>Anguinidae</taxon>
        <taxon>Anguininae</taxon>
        <taxon>Ditylenchus</taxon>
    </lineage>
</organism>
<dbReference type="PROSITE" id="PS51285">
    <property type="entry name" value="AGC_KINASE_CTER"/>
    <property type="match status" value="1"/>
</dbReference>
<dbReference type="PANTHER" id="PTHR24351">
    <property type="entry name" value="RIBOSOMAL PROTEIN S6 KINASE"/>
    <property type="match status" value="1"/>
</dbReference>
<keyword evidence="1" id="KW-0723">Serine/threonine-protein kinase</keyword>
<keyword evidence="3" id="KW-0547">Nucleotide-binding</keyword>
<dbReference type="Proteomes" id="UP000887574">
    <property type="component" value="Unplaced"/>
</dbReference>
<proteinExistence type="predicted"/>
<evidence type="ECO:0000256" key="5">
    <source>
        <dbReference type="ARBA" id="ARBA00022840"/>
    </source>
</evidence>
<feature type="domain" description="Protein kinase" evidence="7">
    <location>
        <begin position="66"/>
        <end position="312"/>
    </location>
</feature>
<dbReference type="GO" id="GO:0004674">
    <property type="term" value="F:protein serine/threonine kinase activity"/>
    <property type="evidence" value="ECO:0007669"/>
    <property type="project" value="UniProtKB-KW"/>
</dbReference>
<dbReference type="PROSITE" id="PS50011">
    <property type="entry name" value="PROTEIN_KINASE_DOM"/>
    <property type="match status" value="1"/>
</dbReference>
<reference evidence="10" key="1">
    <citation type="submission" date="2022-11" db="UniProtKB">
        <authorList>
            <consortium name="WormBaseParasite"/>
        </authorList>
    </citation>
    <scope>IDENTIFICATION</scope>
</reference>
<feature type="region of interest" description="Disordered" evidence="6">
    <location>
        <begin position="369"/>
        <end position="418"/>
    </location>
</feature>
<evidence type="ECO:0000256" key="2">
    <source>
        <dbReference type="ARBA" id="ARBA00022679"/>
    </source>
</evidence>
<keyword evidence="4" id="KW-0418">Kinase</keyword>
<protein>
    <submittedName>
        <fullName evidence="10">Uncharacterized protein</fullName>
    </submittedName>
</protein>
<feature type="domain" description="AGC-kinase C-terminal" evidence="8">
    <location>
        <begin position="314"/>
        <end position="388"/>
    </location>
</feature>
<evidence type="ECO:0000256" key="3">
    <source>
        <dbReference type="ARBA" id="ARBA00022741"/>
    </source>
</evidence>
<evidence type="ECO:0000259" key="8">
    <source>
        <dbReference type="PROSITE" id="PS51285"/>
    </source>
</evidence>
<name>A0A915DL81_9BILA</name>
<dbReference type="GO" id="GO:0005524">
    <property type="term" value="F:ATP binding"/>
    <property type="evidence" value="ECO:0007669"/>
    <property type="project" value="UniProtKB-KW"/>
</dbReference>
<dbReference type="AlphaFoldDB" id="A0A915DL81"/>
<evidence type="ECO:0000313" key="9">
    <source>
        <dbReference type="Proteomes" id="UP000887574"/>
    </source>
</evidence>
<evidence type="ECO:0000259" key="7">
    <source>
        <dbReference type="PROSITE" id="PS50011"/>
    </source>
</evidence>